<accession>A0A8K0G1V5</accession>
<evidence type="ECO:0000256" key="7">
    <source>
        <dbReference type="ARBA" id="ARBA00022679"/>
    </source>
</evidence>
<dbReference type="SMART" id="SM00355">
    <property type="entry name" value="ZnF_C2H2"/>
    <property type="match status" value="5"/>
</dbReference>
<proteinExistence type="inferred from homology"/>
<dbReference type="InterPro" id="IPR013083">
    <property type="entry name" value="Znf_RING/FYVE/PHD"/>
</dbReference>
<dbReference type="PROSITE" id="PS00028">
    <property type="entry name" value="ZINC_FINGER_C2H2_1"/>
    <property type="match status" value="1"/>
</dbReference>
<evidence type="ECO:0000256" key="11">
    <source>
        <dbReference type="ARBA" id="ARBA00035113"/>
    </source>
</evidence>
<dbReference type="GO" id="GO:0061630">
    <property type="term" value="F:ubiquitin protein ligase activity"/>
    <property type="evidence" value="ECO:0007669"/>
    <property type="project" value="UniProtKB-EC"/>
</dbReference>
<evidence type="ECO:0000256" key="1">
    <source>
        <dbReference type="ARBA" id="ARBA00000900"/>
    </source>
</evidence>
<dbReference type="GO" id="GO:0008270">
    <property type="term" value="F:zinc ion binding"/>
    <property type="evidence" value="ECO:0007669"/>
    <property type="project" value="UniProtKB-KW"/>
</dbReference>
<comment type="catalytic activity">
    <reaction evidence="1">
        <text>S-ubiquitinyl-[E2 ubiquitin-conjugating enzyme]-L-cysteine + [acceptor protein]-L-lysine = [E2 ubiquitin-conjugating enzyme]-L-cysteine + N(6)-ubiquitinyl-[acceptor protein]-L-lysine.</text>
        <dbReference type="EC" id="2.3.2.27"/>
    </reaction>
</comment>
<evidence type="ECO:0000256" key="5">
    <source>
        <dbReference type="ARBA" id="ARBA00022490"/>
    </source>
</evidence>
<keyword evidence="9 12" id="KW-0863">Zinc-finger</keyword>
<evidence type="ECO:0000256" key="9">
    <source>
        <dbReference type="ARBA" id="ARBA00022771"/>
    </source>
</evidence>
<dbReference type="InterPro" id="IPR013087">
    <property type="entry name" value="Znf_C2H2_type"/>
</dbReference>
<evidence type="ECO:0000256" key="13">
    <source>
        <dbReference type="SAM" id="MobiDB-lite"/>
    </source>
</evidence>
<evidence type="ECO:0000313" key="16">
    <source>
        <dbReference type="Proteomes" id="UP000801492"/>
    </source>
</evidence>
<dbReference type="InterPro" id="IPR057634">
    <property type="entry name" value="PAH_ZNF598/HEL2"/>
</dbReference>
<evidence type="ECO:0000256" key="10">
    <source>
        <dbReference type="ARBA" id="ARBA00022833"/>
    </source>
</evidence>
<dbReference type="Gene3D" id="3.30.40.10">
    <property type="entry name" value="Zinc/RING finger domain, C3HC4 (zinc finger)"/>
    <property type="match status" value="1"/>
</dbReference>
<evidence type="ECO:0000256" key="2">
    <source>
        <dbReference type="ARBA" id="ARBA00004496"/>
    </source>
</evidence>
<sequence length="923" mass="103161">MSASEVLNSSENENNCVVCFKNVDIFSVGVCDHPVCFECSTRMRVLCNQQECPICRQEMPKVIFTKEVELFTELKRKVEPQNLQDRKYGLYFATPAIQRRYYRLLEHECIICKRNGYNQPFRTFQQLKDHMRRNHELFYCDICVANLKIFTFERSFYTRAELATHRRKGDPDNTSHRGHPLCEFCETRFMDNDELFRHLRRDHLYCHFCDVDGKHQYYSTYNDLRKHYLEEHYLCEEGECKYERFTSVFRTDIDLKAHYAAVHGKNLSKAANRQARTLEFEFTLAPRNRPDVSSRGGRHYSNRHTMDRQNEDEGAVGFDLEPGGPGGGGVDDRLFNNPLAAENFPSLSGNSTTSSIGSRATVSNVTITSKLNPLSEENFPSLSGTSSAPLRSSAVTITTSKFNPHRAEDFPSLGSSSSGASSVYKPAVTITRTVRGQQGLQRNSSNFPTLRESSAAIQSSGNIRVNSASATSGSVRLSVGSNMQEQAKAPNVSIRVNHKPNGAITTHISQTSNGPTVSVRPKTAEAFPALSSSEPIPQQPQWVLQKAKKQEPKASKVAVAPVLPSSSLNDFPMLSKGGKTESSKGRKSSSVTVPVSNTWVNLNNFNSDAKNNSGASTSGFNDSSKQKPEKVKDNKNNSKNLKGGEGKTSETTTEGKSKNKKKKNKNLSGFIDDLSNDTNKISFSQATIAENNEKNIATDEGSTTNKQQHQVPNGITKKRSELNIGALEVNELPGTSSTSKPPPGFNVKPPPGFSNFIVPNNTLPNDLTFTSSSGQSYSIVPSQQFYPPPNFKSRNQFLIEKFKAVLQDSDAIQQFKVYSDMFRVGEIPPEKYYRHCRDFMGNEFDTIFPELLVLLPNVERQQDLYKVHQSNGGTKGLEVCATCKQVILTNDLRNHLSNHVLDNHFPVLNNQVPPENNNVWNKK</sequence>
<gene>
    <name evidence="15" type="ORF">ILUMI_20963</name>
</gene>
<dbReference type="PROSITE" id="PS50089">
    <property type="entry name" value="ZF_RING_2"/>
    <property type="match status" value="1"/>
</dbReference>
<feature type="compositionally biased region" description="Polar residues" evidence="13">
    <location>
        <begin position="604"/>
        <end position="623"/>
    </location>
</feature>
<feature type="region of interest" description="Disordered" evidence="13">
    <location>
        <begin position="290"/>
        <end position="337"/>
    </location>
</feature>
<dbReference type="OrthoDB" id="3838338at2759"/>
<protein>
    <recommendedName>
        <fullName evidence="4">RING-type E3 ubiquitin transferase</fullName>
        <ecNumber evidence="4">2.3.2.27</ecNumber>
    </recommendedName>
</protein>
<feature type="compositionally biased region" description="Polar residues" evidence="13">
    <location>
        <begin position="700"/>
        <end position="713"/>
    </location>
</feature>
<dbReference type="InterPro" id="IPR044288">
    <property type="entry name" value="ZNF598/HEL2"/>
</dbReference>
<dbReference type="GO" id="GO:0043022">
    <property type="term" value="F:ribosome binding"/>
    <property type="evidence" value="ECO:0007669"/>
    <property type="project" value="TreeGrafter"/>
</dbReference>
<dbReference type="CDD" id="cd16615">
    <property type="entry name" value="RING-HC_ZNF598"/>
    <property type="match status" value="1"/>
</dbReference>
<reference evidence="15" key="1">
    <citation type="submission" date="2019-08" db="EMBL/GenBank/DDBJ databases">
        <title>The genome of the North American firefly Photinus pyralis.</title>
        <authorList>
            <consortium name="Photinus pyralis genome working group"/>
            <person name="Fallon T.R."/>
            <person name="Sander Lower S.E."/>
            <person name="Weng J.-K."/>
        </authorList>
    </citation>
    <scope>NUCLEOTIDE SEQUENCE</scope>
    <source>
        <strain evidence="15">TRF0915ILg1</strain>
        <tissue evidence="15">Whole body</tissue>
    </source>
</reference>
<dbReference type="SUPFAM" id="SSF57850">
    <property type="entry name" value="RING/U-box"/>
    <property type="match status" value="1"/>
</dbReference>
<dbReference type="Pfam" id="PF23208">
    <property type="entry name" value="zf_C2H2_ZNF598"/>
    <property type="match status" value="1"/>
</dbReference>
<dbReference type="Proteomes" id="UP000801492">
    <property type="component" value="Unassembled WGS sequence"/>
</dbReference>
<dbReference type="PANTHER" id="PTHR22938">
    <property type="entry name" value="ZINC FINGER PROTEIN 598"/>
    <property type="match status" value="1"/>
</dbReference>
<feature type="region of interest" description="Disordered" evidence="13">
    <location>
        <begin position="565"/>
        <end position="592"/>
    </location>
</feature>
<name>A0A8K0G1V5_IGNLU</name>
<feature type="compositionally biased region" description="Basic and acidic residues" evidence="13">
    <location>
        <begin position="624"/>
        <end position="657"/>
    </location>
</feature>
<dbReference type="GO" id="GO:0072344">
    <property type="term" value="P:rescue of stalled ribosome"/>
    <property type="evidence" value="ECO:0007669"/>
    <property type="project" value="InterPro"/>
</dbReference>
<keyword evidence="8" id="KW-0479">Metal-binding</keyword>
<dbReference type="Pfam" id="PF25447">
    <property type="entry name" value="RING_ZNF598"/>
    <property type="match status" value="1"/>
</dbReference>
<keyword evidence="5" id="KW-0963">Cytoplasm</keyword>
<comment type="similarity">
    <text evidence="11">Belongs to the ZNF598/HEL2 family.</text>
</comment>
<dbReference type="InterPro" id="IPR059042">
    <property type="entry name" value="Znf_C2H2_ZNF598"/>
</dbReference>
<dbReference type="EC" id="2.3.2.27" evidence="4"/>
<keyword evidence="7" id="KW-0808">Transferase</keyword>
<dbReference type="EMBL" id="VTPC01089980">
    <property type="protein sequence ID" value="KAF2885207.1"/>
    <property type="molecule type" value="Genomic_DNA"/>
</dbReference>
<comment type="caution">
    <text evidence="15">The sequence shown here is derived from an EMBL/GenBank/DDBJ whole genome shotgun (WGS) entry which is preliminary data.</text>
</comment>
<feature type="domain" description="RING-type" evidence="14">
    <location>
        <begin position="16"/>
        <end position="56"/>
    </location>
</feature>
<dbReference type="InterPro" id="IPR001841">
    <property type="entry name" value="Znf_RING"/>
</dbReference>
<feature type="region of interest" description="Disordered" evidence="13">
    <location>
        <begin position="529"/>
        <end position="549"/>
    </location>
</feature>
<evidence type="ECO:0000256" key="6">
    <source>
        <dbReference type="ARBA" id="ARBA00022553"/>
    </source>
</evidence>
<feature type="compositionally biased region" description="Polar residues" evidence="13">
    <location>
        <begin position="530"/>
        <end position="542"/>
    </location>
</feature>
<evidence type="ECO:0000256" key="8">
    <source>
        <dbReference type="ARBA" id="ARBA00022723"/>
    </source>
</evidence>
<comment type="subcellular location">
    <subcellularLocation>
        <location evidence="2">Cytoplasm</location>
    </subcellularLocation>
</comment>
<keyword evidence="6" id="KW-0597">Phosphoprotein</keyword>
<evidence type="ECO:0000256" key="4">
    <source>
        <dbReference type="ARBA" id="ARBA00012483"/>
    </source>
</evidence>
<evidence type="ECO:0000256" key="3">
    <source>
        <dbReference type="ARBA" id="ARBA00004906"/>
    </source>
</evidence>
<keyword evidence="16" id="KW-1185">Reference proteome</keyword>
<dbReference type="InterPro" id="IPR056437">
    <property type="entry name" value="Znf-C2H2_ZNF598/HEL2"/>
</dbReference>
<dbReference type="PANTHER" id="PTHR22938:SF0">
    <property type="entry name" value="E3 UBIQUITIN-PROTEIN LIGASE ZNF598"/>
    <property type="match status" value="1"/>
</dbReference>
<feature type="region of interest" description="Disordered" evidence="13">
    <location>
        <begin position="604"/>
        <end position="676"/>
    </location>
</feature>
<dbReference type="AlphaFoldDB" id="A0A8K0G1V5"/>
<dbReference type="Pfam" id="PF23202">
    <property type="entry name" value="PAH_ZNF598"/>
    <property type="match status" value="1"/>
</dbReference>
<keyword evidence="10" id="KW-0862">Zinc</keyword>
<organism evidence="15 16">
    <name type="scientific">Ignelater luminosus</name>
    <name type="common">Cucubano</name>
    <name type="synonym">Pyrophorus luminosus</name>
    <dbReference type="NCBI Taxonomy" id="2038154"/>
    <lineage>
        <taxon>Eukaryota</taxon>
        <taxon>Metazoa</taxon>
        <taxon>Ecdysozoa</taxon>
        <taxon>Arthropoda</taxon>
        <taxon>Hexapoda</taxon>
        <taxon>Insecta</taxon>
        <taxon>Pterygota</taxon>
        <taxon>Neoptera</taxon>
        <taxon>Endopterygota</taxon>
        <taxon>Coleoptera</taxon>
        <taxon>Polyphaga</taxon>
        <taxon>Elateriformia</taxon>
        <taxon>Elateroidea</taxon>
        <taxon>Elateridae</taxon>
        <taxon>Agrypninae</taxon>
        <taxon>Pyrophorini</taxon>
        <taxon>Ignelater</taxon>
    </lineage>
</organism>
<dbReference type="GO" id="GO:0016567">
    <property type="term" value="P:protein ubiquitination"/>
    <property type="evidence" value="ECO:0007669"/>
    <property type="project" value="TreeGrafter"/>
</dbReference>
<evidence type="ECO:0000259" key="14">
    <source>
        <dbReference type="PROSITE" id="PS50089"/>
    </source>
</evidence>
<dbReference type="InterPro" id="IPR041888">
    <property type="entry name" value="RING-HC_ZNF598/HEL2"/>
</dbReference>
<comment type="pathway">
    <text evidence="3">Protein modification; protein ubiquitination.</text>
</comment>
<feature type="region of interest" description="Disordered" evidence="13">
    <location>
        <begin position="692"/>
        <end position="721"/>
    </location>
</feature>
<evidence type="ECO:0000313" key="15">
    <source>
        <dbReference type="EMBL" id="KAF2885207.1"/>
    </source>
</evidence>
<dbReference type="Pfam" id="PF23230">
    <property type="entry name" value="zf-C2H2_13"/>
    <property type="match status" value="1"/>
</dbReference>
<evidence type="ECO:0000256" key="12">
    <source>
        <dbReference type="PROSITE-ProRule" id="PRU00175"/>
    </source>
</evidence>
<dbReference type="GO" id="GO:0005737">
    <property type="term" value="C:cytoplasm"/>
    <property type="evidence" value="ECO:0007669"/>
    <property type="project" value="UniProtKB-SubCell"/>
</dbReference>